<evidence type="ECO:0000313" key="4">
    <source>
        <dbReference type="Proteomes" id="UP000556026"/>
    </source>
</evidence>
<feature type="domain" description="T6SS Phospholipase effector Tle1-like catalytic" evidence="2">
    <location>
        <begin position="3"/>
        <end position="297"/>
    </location>
</feature>
<evidence type="ECO:0000313" key="3">
    <source>
        <dbReference type="EMBL" id="GFO57935.1"/>
    </source>
</evidence>
<accession>A0A6V8MD69</accession>
<dbReference type="Proteomes" id="UP000556026">
    <property type="component" value="Unassembled WGS sequence"/>
</dbReference>
<proteinExistence type="predicted"/>
<comment type="caution">
    <text evidence="3">The sequence shown here is derived from an EMBL/GenBank/DDBJ whole genome shotgun (WGS) entry which is preliminary data.</text>
</comment>
<keyword evidence="4" id="KW-1185">Reference proteome</keyword>
<reference evidence="4" key="1">
    <citation type="submission" date="2020-06" db="EMBL/GenBank/DDBJ databases">
        <title>Draft genomic sequence of Geomonas sp. Red330.</title>
        <authorList>
            <person name="Itoh H."/>
            <person name="Zhenxing X."/>
            <person name="Ushijima N."/>
            <person name="Masuda Y."/>
            <person name="Shiratori Y."/>
            <person name="Senoo K."/>
        </authorList>
    </citation>
    <scope>NUCLEOTIDE SEQUENCE [LARGE SCALE GENOMIC DNA]</scope>
    <source>
        <strain evidence="4">Red330</strain>
    </source>
</reference>
<keyword evidence="1" id="KW-0472">Membrane</keyword>
<dbReference type="EMBL" id="BLXX01000001">
    <property type="protein sequence ID" value="GFO57935.1"/>
    <property type="molecule type" value="Genomic_DNA"/>
</dbReference>
<dbReference type="PANTHER" id="PTHR33840">
    <property type="match status" value="1"/>
</dbReference>
<keyword evidence="1" id="KW-1133">Transmembrane helix</keyword>
<gene>
    <name evidence="3" type="ORF">GMST_02600</name>
</gene>
<keyword evidence="1" id="KW-0812">Transmembrane</keyword>
<feature type="transmembrane region" description="Helical" evidence="1">
    <location>
        <begin position="467"/>
        <end position="490"/>
    </location>
</feature>
<dbReference type="Pfam" id="PF09994">
    <property type="entry name" value="T6SS_Tle1-like_cat"/>
    <property type="match status" value="1"/>
</dbReference>
<dbReference type="AlphaFoldDB" id="A0A6V8MD69"/>
<dbReference type="InterPro" id="IPR029058">
    <property type="entry name" value="AB_hydrolase_fold"/>
</dbReference>
<evidence type="ECO:0000259" key="2">
    <source>
        <dbReference type="Pfam" id="PF09994"/>
    </source>
</evidence>
<protein>
    <recommendedName>
        <fullName evidence="2">T6SS Phospholipase effector Tle1-like catalytic domain-containing protein</fullName>
    </recommendedName>
</protein>
<evidence type="ECO:0000256" key="1">
    <source>
        <dbReference type="SAM" id="Phobius"/>
    </source>
</evidence>
<name>A0A6V8MD69_9BACT</name>
<dbReference type="SUPFAM" id="SSF53474">
    <property type="entry name" value="alpha/beta-Hydrolases"/>
    <property type="match status" value="1"/>
</dbReference>
<feature type="transmembrane region" description="Helical" evidence="1">
    <location>
        <begin position="435"/>
        <end position="455"/>
    </location>
</feature>
<dbReference type="InterPro" id="IPR018712">
    <property type="entry name" value="Tle1-like_cat"/>
</dbReference>
<dbReference type="PANTHER" id="PTHR33840:SF1">
    <property type="entry name" value="TLE1 PHOSPHOLIPASE DOMAIN-CONTAINING PROTEIN"/>
    <property type="match status" value="1"/>
</dbReference>
<organism evidence="3 4">
    <name type="scientific">Geomonas silvestris</name>
    <dbReference type="NCBI Taxonomy" id="2740184"/>
    <lineage>
        <taxon>Bacteria</taxon>
        <taxon>Pseudomonadati</taxon>
        <taxon>Thermodesulfobacteriota</taxon>
        <taxon>Desulfuromonadia</taxon>
        <taxon>Geobacterales</taxon>
        <taxon>Geobacteraceae</taxon>
        <taxon>Geomonas</taxon>
    </lineage>
</organism>
<sequence length="519" mass="57722">MTKNIVLCSDGTGNQDIKNRGTNVFKLYEAVDIQGHKAPVAAGQTPLTPQVAFYDDGVGTANAFARVIGGAFGWGFSHNVKKLYRELANVYEPGDRIYLFGFSRGAYTVRALAGFIQHCGVLNIGYYAVQPRGVLNQKIHDCWEEFTGVAFKYSSAKERRSRIPSPAEASQARSRSVQRRIANHAVAPTEPVDIAFIGVWDTVGAIGTPFDGLRELIARFHPIWFADNTLGPEVARARHALALDEERRTFHPELWNEKDGEEPRVKQVWFAGVHSNVGGGYPKQGMSLVTLDWMMHEARQAGLRFINQDLEFTRLHQDVHDKLYDSRAGLGVYYRWSPRDLMELCREHRIRRPKLHLSLFERIANGTFAANGTDSYSPGNLPFDFETDYSGSIGSWPDPAKVGPIAALLAGNYTGSNQAMLEDMRDTVLSGKRSYYAFLALSLLSLVALITMLILSWCTRGTGACGCWLGSAGAVIAVFLVGSSIIHHWADHVDTALCKHYSGFWHRCRSHLRKMLAVP</sequence>
<dbReference type="RefSeq" id="WP_183352791.1">
    <property type="nucleotide sequence ID" value="NZ_BLXX01000001.1"/>
</dbReference>